<organism evidence="1 2">
    <name type="scientific">Lentinus tigrinus ALCF2SS1-6</name>
    <dbReference type="NCBI Taxonomy" id="1328759"/>
    <lineage>
        <taxon>Eukaryota</taxon>
        <taxon>Fungi</taxon>
        <taxon>Dikarya</taxon>
        <taxon>Basidiomycota</taxon>
        <taxon>Agaricomycotina</taxon>
        <taxon>Agaricomycetes</taxon>
        <taxon>Polyporales</taxon>
        <taxon>Polyporaceae</taxon>
        <taxon>Lentinus</taxon>
    </lineage>
</organism>
<accession>A0A5C2RLU9</accession>
<keyword evidence="2" id="KW-1185">Reference proteome</keyword>
<dbReference type="AlphaFoldDB" id="A0A5C2RLU9"/>
<protein>
    <recommendedName>
        <fullName evidence="3">F-box domain-containing protein</fullName>
    </recommendedName>
</protein>
<evidence type="ECO:0000313" key="1">
    <source>
        <dbReference type="EMBL" id="RPD52572.1"/>
    </source>
</evidence>
<sequence>MQASSVSFYSSTSMADVRIPLELCELIIDSIRAPPQPWYKRLVGPEHDVHSEMLLHFRACAAVCSAWLPRARRHLYHRIIFKRPSQVELLIRSLTENPFLADIVRELVLSPREYIPFVHATLIKRLRHLHTLVYDLPTLGATKVDWPYPPCYHLLIAQFPLTELAIRYSFGPLASKAWIEMFRLIWSLRSLESLYLELYHAPDLTNVELQRLTAIRRPGACARLKTLVIEGHTMRQCTSCLPVGAFGASVERFSLSWRDGPVPGLISRRVGSGRIVGGAARTPRVRTLLSFAR</sequence>
<reference evidence="1" key="1">
    <citation type="journal article" date="2018" name="Genome Biol. Evol.">
        <title>Genomics and development of Lentinus tigrinus, a white-rot wood-decaying mushroom with dimorphic fruiting bodies.</title>
        <authorList>
            <person name="Wu B."/>
            <person name="Xu Z."/>
            <person name="Knudson A."/>
            <person name="Carlson A."/>
            <person name="Chen N."/>
            <person name="Kovaka S."/>
            <person name="LaButti K."/>
            <person name="Lipzen A."/>
            <person name="Pennachio C."/>
            <person name="Riley R."/>
            <person name="Schakwitz W."/>
            <person name="Umezawa K."/>
            <person name="Ohm R.A."/>
            <person name="Grigoriev I.V."/>
            <person name="Nagy L.G."/>
            <person name="Gibbons J."/>
            <person name="Hibbett D."/>
        </authorList>
    </citation>
    <scope>NUCLEOTIDE SEQUENCE [LARGE SCALE GENOMIC DNA]</scope>
    <source>
        <strain evidence="1">ALCF2SS1-6</strain>
    </source>
</reference>
<gene>
    <name evidence="1" type="ORF">L227DRAFT_39954</name>
</gene>
<dbReference type="OrthoDB" id="2755073at2759"/>
<evidence type="ECO:0008006" key="3">
    <source>
        <dbReference type="Google" id="ProtNLM"/>
    </source>
</evidence>
<evidence type="ECO:0000313" key="2">
    <source>
        <dbReference type="Proteomes" id="UP000313359"/>
    </source>
</evidence>
<dbReference type="EMBL" id="ML122352">
    <property type="protein sequence ID" value="RPD52572.1"/>
    <property type="molecule type" value="Genomic_DNA"/>
</dbReference>
<proteinExistence type="predicted"/>
<name>A0A5C2RLU9_9APHY</name>
<dbReference type="Proteomes" id="UP000313359">
    <property type="component" value="Unassembled WGS sequence"/>
</dbReference>